<reference evidence="2 3" key="1">
    <citation type="journal article" date="2016" name="PLoS ONE">
        <title>Sequence Assembly of Yarrowia lipolytica Strain W29/CLIB89 Shows Transposable Element Diversity.</title>
        <authorList>
            <person name="Magnan C."/>
            <person name="Yu J."/>
            <person name="Chang I."/>
            <person name="Jahn E."/>
            <person name="Kanomata Y."/>
            <person name="Wu J."/>
            <person name="Zeller M."/>
            <person name="Oakes M."/>
            <person name="Baldi P."/>
            <person name="Sandmeyer S."/>
        </authorList>
    </citation>
    <scope>NUCLEOTIDE SEQUENCE [LARGE SCALE GENOMIC DNA]</scope>
    <source>
        <strain evidence="3">CLIB89(W29)</strain>
    </source>
</reference>
<evidence type="ECO:0000313" key="3">
    <source>
        <dbReference type="Proteomes" id="UP000182444"/>
    </source>
</evidence>
<proteinExistence type="predicted"/>
<accession>A0A1D8NIX0</accession>
<dbReference type="VEuPathDB" id="FungiDB:YALI1_E20709g"/>
<feature type="compositionally biased region" description="Low complexity" evidence="1">
    <location>
        <begin position="104"/>
        <end position="127"/>
    </location>
</feature>
<name>A0A1D8NIX0_YARLL</name>
<dbReference type="RefSeq" id="XP_504063.3">
    <property type="nucleotide sequence ID" value="XM_504063.3"/>
</dbReference>
<dbReference type="GeneID" id="2911670"/>
<dbReference type="KEGG" id="yli:2911670"/>
<dbReference type="VEuPathDB" id="FungiDB:YALI0_E17435g"/>
<organism evidence="2 3">
    <name type="scientific">Yarrowia lipolytica</name>
    <name type="common">Candida lipolytica</name>
    <dbReference type="NCBI Taxonomy" id="4952"/>
    <lineage>
        <taxon>Eukaryota</taxon>
        <taxon>Fungi</taxon>
        <taxon>Dikarya</taxon>
        <taxon>Ascomycota</taxon>
        <taxon>Saccharomycotina</taxon>
        <taxon>Dipodascomycetes</taxon>
        <taxon>Dipodascales</taxon>
        <taxon>Dipodascales incertae sedis</taxon>
        <taxon>Yarrowia</taxon>
    </lineage>
</organism>
<dbReference type="Proteomes" id="UP000182444">
    <property type="component" value="Chromosome 1E"/>
</dbReference>
<gene>
    <name evidence="2" type="ORF">YALI1_E20709g</name>
</gene>
<evidence type="ECO:0000313" key="2">
    <source>
        <dbReference type="EMBL" id="AOW05547.1"/>
    </source>
</evidence>
<dbReference type="AlphaFoldDB" id="A0A1D8NIX0"/>
<feature type="region of interest" description="Disordered" evidence="1">
    <location>
        <begin position="85"/>
        <end position="128"/>
    </location>
</feature>
<protein>
    <submittedName>
        <fullName evidence="2">Uncharacterized protein</fullName>
    </submittedName>
</protein>
<sequence length="149" mass="15650">MVVTYYMQKGIRGINGDGIEKCVVFVGLLIYTPLRVIDSTTPPILTTMFIPLLLLSSLVAASDCEDTPINKRGMIQCVMRGVDESKAPSHPVSQIGNAPKAGETQAAPKAPQTPAQAPAQGETPAQANYASKPSVEIGLGVALAMCLLL</sequence>
<evidence type="ECO:0000256" key="1">
    <source>
        <dbReference type="SAM" id="MobiDB-lite"/>
    </source>
</evidence>
<dbReference type="EMBL" id="CP017557">
    <property type="protein sequence ID" value="AOW05547.1"/>
    <property type="molecule type" value="Genomic_DNA"/>
</dbReference>